<proteinExistence type="predicted"/>
<keyword evidence="2" id="KW-1185">Reference proteome</keyword>
<dbReference type="EMBL" id="RSCL01000041">
    <property type="protein sequence ID" value="RUS95538.1"/>
    <property type="molecule type" value="Genomic_DNA"/>
</dbReference>
<dbReference type="InterPro" id="IPR035944">
    <property type="entry name" value="YfbM-like_sf"/>
</dbReference>
<gene>
    <name evidence="1" type="ORF">DSM106972_090140</name>
</gene>
<dbReference type="SUPFAM" id="SSF111069">
    <property type="entry name" value="Hypothetical protein yfbM"/>
    <property type="match status" value="1"/>
</dbReference>
<protein>
    <recommendedName>
        <fullName evidence="3">DUF1877 domain-containing protein</fullName>
    </recommendedName>
</protein>
<comment type="caution">
    <text evidence="1">The sequence shown here is derived from an EMBL/GenBank/DDBJ whole genome shotgun (WGS) entry which is preliminary data.</text>
</comment>
<organism evidence="1 2">
    <name type="scientific">Dulcicalothrix desertica PCC 7102</name>
    <dbReference type="NCBI Taxonomy" id="232991"/>
    <lineage>
        <taxon>Bacteria</taxon>
        <taxon>Bacillati</taxon>
        <taxon>Cyanobacteriota</taxon>
        <taxon>Cyanophyceae</taxon>
        <taxon>Nostocales</taxon>
        <taxon>Calotrichaceae</taxon>
        <taxon>Dulcicalothrix</taxon>
    </lineage>
</organism>
<evidence type="ECO:0000313" key="2">
    <source>
        <dbReference type="Proteomes" id="UP000271624"/>
    </source>
</evidence>
<sequence length="121" mass="13688">MHFLLTGDLIGSEPLSWVIFGNHSVGGDENQLLYGYSWIGLRYLLPDEVARVSEVLSSITVEKLRANFLSQAMDEALIYPIGIWVRDGEDALNWLLMFYDGLVKFYQHAASGKKAIIMYVD</sequence>
<dbReference type="AlphaFoldDB" id="A0A3S1ICX3"/>
<dbReference type="InterPro" id="IPR015068">
    <property type="entry name" value="DUF1877"/>
</dbReference>
<dbReference type="Pfam" id="PF08974">
    <property type="entry name" value="DUF1877"/>
    <property type="match status" value="1"/>
</dbReference>
<dbReference type="Gene3D" id="3.40.1760.10">
    <property type="entry name" value="YfbM-like super family"/>
    <property type="match status" value="1"/>
</dbReference>
<evidence type="ECO:0008006" key="3">
    <source>
        <dbReference type="Google" id="ProtNLM"/>
    </source>
</evidence>
<reference evidence="1" key="1">
    <citation type="submission" date="2018-12" db="EMBL/GenBank/DDBJ databases">
        <authorList>
            <person name="Will S."/>
            <person name="Neumann-Schaal M."/>
            <person name="Henke P."/>
        </authorList>
    </citation>
    <scope>NUCLEOTIDE SEQUENCE</scope>
    <source>
        <strain evidence="1">PCC 7102</strain>
    </source>
</reference>
<accession>A0A3S1ICX3</accession>
<name>A0A3S1ICX3_9CYAN</name>
<reference evidence="1" key="2">
    <citation type="journal article" date="2019" name="Genome Biol. Evol.">
        <title>Day and night: Metabolic profiles and evolutionary relationships of six axenic non-marine cyanobacteria.</title>
        <authorList>
            <person name="Will S.E."/>
            <person name="Henke P."/>
            <person name="Boedeker C."/>
            <person name="Huang S."/>
            <person name="Brinkmann H."/>
            <person name="Rohde M."/>
            <person name="Jarek M."/>
            <person name="Friedl T."/>
            <person name="Seufert S."/>
            <person name="Schumacher M."/>
            <person name="Overmann J."/>
            <person name="Neumann-Schaal M."/>
            <person name="Petersen J."/>
        </authorList>
    </citation>
    <scope>NUCLEOTIDE SEQUENCE [LARGE SCALE GENOMIC DNA]</scope>
    <source>
        <strain evidence="1">PCC 7102</strain>
    </source>
</reference>
<dbReference type="Proteomes" id="UP000271624">
    <property type="component" value="Unassembled WGS sequence"/>
</dbReference>
<evidence type="ECO:0000313" key="1">
    <source>
        <dbReference type="EMBL" id="RUS95538.1"/>
    </source>
</evidence>